<dbReference type="PANTHER" id="PTHR28060">
    <property type="entry name" value="ATP SYNTHASE SUBUNIT J, MITOCHONDRIAL"/>
    <property type="match status" value="1"/>
</dbReference>
<name>A0A4P9ZAE9_9ASCO</name>
<reference evidence="2" key="1">
    <citation type="journal article" date="2018" name="Nat. Microbiol.">
        <title>Leveraging single-cell genomics to expand the fungal tree of life.</title>
        <authorList>
            <person name="Ahrendt S.R."/>
            <person name="Quandt C.A."/>
            <person name="Ciobanu D."/>
            <person name="Clum A."/>
            <person name="Salamov A."/>
            <person name="Andreopoulos B."/>
            <person name="Cheng J.F."/>
            <person name="Woyke T."/>
            <person name="Pelin A."/>
            <person name="Henrissat B."/>
            <person name="Reynolds N.K."/>
            <person name="Benny G.L."/>
            <person name="Smith M.E."/>
            <person name="James T.Y."/>
            <person name="Grigoriev I.V."/>
        </authorList>
    </citation>
    <scope>NUCLEOTIDE SEQUENCE [LARGE SCALE GENOMIC DNA]</scope>
    <source>
        <strain evidence="2">Baker2002</strain>
    </source>
</reference>
<gene>
    <name evidence="1" type="ORF">METBISCDRAFT_18302</name>
</gene>
<organism evidence="1 2">
    <name type="scientific">Metschnikowia bicuspidata</name>
    <dbReference type="NCBI Taxonomy" id="27322"/>
    <lineage>
        <taxon>Eukaryota</taxon>
        <taxon>Fungi</taxon>
        <taxon>Dikarya</taxon>
        <taxon>Ascomycota</taxon>
        <taxon>Saccharomycotina</taxon>
        <taxon>Pichiomycetes</taxon>
        <taxon>Metschnikowiaceae</taxon>
        <taxon>Metschnikowia</taxon>
    </lineage>
</organism>
<dbReference type="PANTHER" id="PTHR28060:SF1">
    <property type="entry name" value="ATP SYNTHASE SUBUNIT J, MITOCHONDRIAL"/>
    <property type="match status" value="1"/>
</dbReference>
<dbReference type="Pfam" id="PF04911">
    <property type="entry name" value="ATP-synt_J"/>
    <property type="match status" value="1"/>
</dbReference>
<dbReference type="GO" id="GO:0045259">
    <property type="term" value="C:proton-transporting ATP synthase complex"/>
    <property type="evidence" value="ECO:0007669"/>
    <property type="project" value="InterPro"/>
</dbReference>
<dbReference type="Proteomes" id="UP000268321">
    <property type="component" value="Unassembled WGS sequence"/>
</dbReference>
<keyword evidence="2" id="KW-1185">Reference proteome</keyword>
<accession>A0A4P9ZAE9</accession>
<dbReference type="AlphaFoldDB" id="A0A4P9ZAE9"/>
<evidence type="ECO:0000313" key="2">
    <source>
        <dbReference type="Proteomes" id="UP000268321"/>
    </source>
</evidence>
<sequence>MSGVRFFPTPIVKPLWPFFAGFLILTPLVAKIQYAMTDADNFINDPRHPRFKEGGKFIDLLK</sequence>
<dbReference type="OrthoDB" id="5520611at2759"/>
<dbReference type="InterPro" id="IPR006995">
    <property type="entry name" value="ATP_synth_F0_jsu"/>
</dbReference>
<protein>
    <recommendedName>
        <fullName evidence="3">ATPase, F0 complex, subunit J</fullName>
    </recommendedName>
</protein>
<dbReference type="EMBL" id="ML004481">
    <property type="protein sequence ID" value="RKP29588.1"/>
    <property type="molecule type" value="Genomic_DNA"/>
</dbReference>
<evidence type="ECO:0008006" key="3">
    <source>
        <dbReference type="Google" id="ProtNLM"/>
    </source>
</evidence>
<dbReference type="GO" id="GO:0046933">
    <property type="term" value="F:proton-transporting ATP synthase activity, rotational mechanism"/>
    <property type="evidence" value="ECO:0007669"/>
    <property type="project" value="TreeGrafter"/>
</dbReference>
<evidence type="ECO:0000313" key="1">
    <source>
        <dbReference type="EMBL" id="RKP29588.1"/>
    </source>
</evidence>
<proteinExistence type="predicted"/>